<sequence>MSQSPKYTRELLIEAAERHSDIDAVIEFFGTRPYGKLRRYLLRRFAHFDIDISHFRPHVSGNAVTRPSASTLHKAVTGSRSLAELLRALDRPDNQRQRALLRQWITEDGLTTTHFLGQAHQRGLPGTTPTKRPEAILVKHEGTRRTRTTMLRRALAETGVPQRCAECGTGPRWQEKPLTLEIDHINGDWSDDRAENLRLLCPNCHAITDTWCRGGRRRSLR</sequence>
<organism evidence="1 2">
    <name type="scientific">Streptomyces pulveraceus</name>
    <dbReference type="NCBI Taxonomy" id="68258"/>
    <lineage>
        <taxon>Bacteria</taxon>
        <taxon>Bacillati</taxon>
        <taxon>Actinomycetota</taxon>
        <taxon>Actinomycetes</taxon>
        <taxon>Kitasatosporales</taxon>
        <taxon>Streptomycetaceae</taxon>
        <taxon>Streptomyces</taxon>
    </lineage>
</organism>
<dbReference type="InterPro" id="IPR003615">
    <property type="entry name" value="HNH_nuc"/>
</dbReference>
<keyword evidence="2" id="KW-1185">Reference proteome</keyword>
<gene>
    <name evidence="1" type="ORF">ACFP1B_16180</name>
</gene>
<dbReference type="GO" id="GO:0004519">
    <property type="term" value="F:endonuclease activity"/>
    <property type="evidence" value="ECO:0007669"/>
    <property type="project" value="UniProtKB-KW"/>
</dbReference>
<evidence type="ECO:0000313" key="2">
    <source>
        <dbReference type="Proteomes" id="UP001596200"/>
    </source>
</evidence>
<name>A0ABW1GNC7_9ACTN</name>
<protein>
    <submittedName>
        <fullName evidence="1">HNH endonuclease signature motif containing protein</fullName>
    </submittedName>
</protein>
<dbReference type="Proteomes" id="UP001596200">
    <property type="component" value="Unassembled WGS sequence"/>
</dbReference>
<comment type="caution">
    <text evidence="1">The sequence shown here is derived from an EMBL/GenBank/DDBJ whole genome shotgun (WGS) entry which is preliminary data.</text>
</comment>
<reference evidence="2" key="1">
    <citation type="journal article" date="2019" name="Int. J. Syst. Evol. Microbiol.">
        <title>The Global Catalogue of Microorganisms (GCM) 10K type strain sequencing project: providing services to taxonomists for standard genome sequencing and annotation.</title>
        <authorList>
            <consortium name="The Broad Institute Genomics Platform"/>
            <consortium name="The Broad Institute Genome Sequencing Center for Infectious Disease"/>
            <person name="Wu L."/>
            <person name="Ma J."/>
        </authorList>
    </citation>
    <scope>NUCLEOTIDE SEQUENCE [LARGE SCALE GENOMIC DNA]</scope>
    <source>
        <strain evidence="2">JCM 4147</strain>
    </source>
</reference>
<dbReference type="CDD" id="cd00085">
    <property type="entry name" value="HNHc"/>
    <property type="match status" value="1"/>
</dbReference>
<accession>A0ABW1GNC7</accession>
<keyword evidence="1" id="KW-0378">Hydrolase</keyword>
<keyword evidence="1" id="KW-0540">Nuclease</keyword>
<proteinExistence type="predicted"/>
<dbReference type="RefSeq" id="WP_344514474.1">
    <property type="nucleotide sequence ID" value="NZ_BAAATU010000030.1"/>
</dbReference>
<keyword evidence="1" id="KW-0255">Endonuclease</keyword>
<dbReference type="EMBL" id="JBHSPU010000015">
    <property type="protein sequence ID" value="MFC5914944.1"/>
    <property type="molecule type" value="Genomic_DNA"/>
</dbReference>
<evidence type="ECO:0000313" key="1">
    <source>
        <dbReference type="EMBL" id="MFC5914944.1"/>
    </source>
</evidence>